<gene>
    <name evidence="2" type="ORF">LITE_LOCUS34545</name>
    <name evidence="3" type="ORF">LITE_LOCUS35938</name>
</gene>
<name>A0AAV0NPQ3_9ROSI</name>
<feature type="transmembrane region" description="Helical" evidence="1">
    <location>
        <begin position="12"/>
        <end position="35"/>
    </location>
</feature>
<evidence type="ECO:0000313" key="2">
    <source>
        <dbReference type="EMBL" id="CAI0460603.1"/>
    </source>
</evidence>
<dbReference type="EMBL" id="CAMGYJ010000008">
    <property type="protein sequence ID" value="CAI0460603.1"/>
    <property type="molecule type" value="Genomic_DNA"/>
</dbReference>
<accession>A0AAV0NPQ3</accession>
<reference evidence="2" key="1">
    <citation type="submission" date="2022-08" db="EMBL/GenBank/DDBJ databases">
        <authorList>
            <person name="Gutierrez-Valencia J."/>
        </authorList>
    </citation>
    <scope>NUCLEOTIDE SEQUENCE</scope>
</reference>
<evidence type="ECO:0008006" key="5">
    <source>
        <dbReference type="Google" id="ProtNLM"/>
    </source>
</evidence>
<dbReference type="EMBL" id="CAMGYJ010000008">
    <property type="protein sequence ID" value="CAI0463886.1"/>
    <property type="molecule type" value="Genomic_DNA"/>
</dbReference>
<dbReference type="Proteomes" id="UP001154282">
    <property type="component" value="Unassembled WGS sequence"/>
</dbReference>
<keyword evidence="1" id="KW-0812">Transmembrane</keyword>
<keyword evidence="1" id="KW-0472">Membrane</keyword>
<keyword evidence="4" id="KW-1185">Reference proteome</keyword>
<dbReference type="PANTHER" id="PTHR31852">
    <property type="entry name" value="LATE EMBRYOGENESIS ABUNDANT (LEA) HYDROXYPROLINE-RICH GLYCOPROTEIN FAMILY"/>
    <property type="match status" value="1"/>
</dbReference>
<evidence type="ECO:0000313" key="3">
    <source>
        <dbReference type="EMBL" id="CAI0463886.1"/>
    </source>
</evidence>
<dbReference type="AlphaFoldDB" id="A0AAV0NPQ3"/>
<proteinExistence type="predicted"/>
<dbReference type="InterPro" id="IPR055301">
    <property type="entry name" value="Lea14-like_2"/>
</dbReference>
<sequence>MIKGKNYAIKLCCISATVIAVITTVVLVTLAFTVFKRHDPDLVLYPTGLAKLQLDDFITEDTITSEMVMSIRNRNHGSFKFENTTSHITYDGELVGWVPILADTIPEQASMNITAYATLRAKKLRENPKAINDIVSGSLNLTATATMRGKMSIMGIKKKGSVYTECHMTMYISEIPIRGDSWCWTKLEI</sequence>
<organism evidence="2 4">
    <name type="scientific">Linum tenue</name>
    <dbReference type="NCBI Taxonomy" id="586396"/>
    <lineage>
        <taxon>Eukaryota</taxon>
        <taxon>Viridiplantae</taxon>
        <taxon>Streptophyta</taxon>
        <taxon>Embryophyta</taxon>
        <taxon>Tracheophyta</taxon>
        <taxon>Spermatophyta</taxon>
        <taxon>Magnoliopsida</taxon>
        <taxon>eudicotyledons</taxon>
        <taxon>Gunneridae</taxon>
        <taxon>Pentapetalae</taxon>
        <taxon>rosids</taxon>
        <taxon>fabids</taxon>
        <taxon>Malpighiales</taxon>
        <taxon>Linaceae</taxon>
        <taxon>Linum</taxon>
    </lineage>
</organism>
<keyword evidence="1" id="KW-1133">Transmembrane helix</keyword>
<protein>
    <recommendedName>
        <fullName evidence="5">Late embryogenesis abundant protein LEA-2 subgroup domain-containing protein</fullName>
    </recommendedName>
</protein>
<comment type="caution">
    <text evidence="2">The sequence shown here is derived from an EMBL/GenBank/DDBJ whole genome shotgun (WGS) entry which is preliminary data.</text>
</comment>
<evidence type="ECO:0000256" key="1">
    <source>
        <dbReference type="SAM" id="Phobius"/>
    </source>
</evidence>
<evidence type="ECO:0000313" key="4">
    <source>
        <dbReference type="Proteomes" id="UP001154282"/>
    </source>
</evidence>